<evidence type="ECO:0000313" key="3">
    <source>
        <dbReference type="EMBL" id="KRN50613.1"/>
    </source>
</evidence>
<dbReference type="NCBIfam" id="TIGR00732">
    <property type="entry name" value="dprA"/>
    <property type="match status" value="1"/>
</dbReference>
<dbReference type="Pfam" id="PF02481">
    <property type="entry name" value="DNA_processg_A"/>
    <property type="match status" value="1"/>
</dbReference>
<dbReference type="PATRIC" id="fig|1410657.5.peg.1994"/>
<dbReference type="PANTHER" id="PTHR43022:SF1">
    <property type="entry name" value="PROTEIN SMF"/>
    <property type="match status" value="1"/>
</dbReference>
<comment type="similarity">
    <text evidence="1">Belongs to the DprA/Smf family.</text>
</comment>
<reference evidence="3 4" key="1">
    <citation type="journal article" date="2015" name="Genome Announc.">
        <title>Expanding the biotechnology potential of lactobacilli through comparative genomics of 213 strains and associated genera.</title>
        <authorList>
            <person name="Sun Z."/>
            <person name="Harris H.M."/>
            <person name="McCann A."/>
            <person name="Guo C."/>
            <person name="Argimon S."/>
            <person name="Zhang W."/>
            <person name="Yang X."/>
            <person name="Jeffery I.B."/>
            <person name="Cooney J.C."/>
            <person name="Kagawa T.F."/>
            <person name="Liu W."/>
            <person name="Song Y."/>
            <person name="Salvetti E."/>
            <person name="Wrobel A."/>
            <person name="Rasinkangas P."/>
            <person name="Parkhill J."/>
            <person name="Rea M.C."/>
            <person name="O'Sullivan O."/>
            <person name="Ritari J."/>
            <person name="Douillard F.P."/>
            <person name="Paul Ross R."/>
            <person name="Yang R."/>
            <person name="Briner A.E."/>
            <person name="Felis G.E."/>
            <person name="de Vos W.M."/>
            <person name="Barrangou R."/>
            <person name="Klaenhammer T.R."/>
            <person name="Caufield P.W."/>
            <person name="Cui Y."/>
            <person name="Zhang H."/>
            <person name="O'Toole P.W."/>
        </authorList>
    </citation>
    <scope>NUCLEOTIDE SEQUENCE [LARGE SCALE GENOMIC DNA]</scope>
    <source>
        <strain evidence="3 4">DSM 20405</strain>
    </source>
</reference>
<dbReference type="Proteomes" id="UP000051841">
    <property type="component" value="Unassembled WGS sequence"/>
</dbReference>
<dbReference type="InterPro" id="IPR003488">
    <property type="entry name" value="DprA"/>
</dbReference>
<dbReference type="EMBL" id="JQBL01000007">
    <property type="protein sequence ID" value="KRN50613.1"/>
    <property type="molecule type" value="Genomic_DNA"/>
</dbReference>
<dbReference type="InterPro" id="IPR057666">
    <property type="entry name" value="DrpA_SLOG"/>
</dbReference>
<dbReference type="SUPFAM" id="SSF102405">
    <property type="entry name" value="MCP/YpsA-like"/>
    <property type="match status" value="1"/>
</dbReference>
<sequence>MEEILVYFALKYNGDFDLILKALEEKEYVEEEDKKRMLSKVKSKYTTIISEDYPDQLKEITCPPFVLFYYGDLKILNKKCIGMIGTRHPSCYGRKATQTLISQLSHEEITIISGMAIGIDGECHREAMRNHLHTCAVLGSGIDYCYPKKHEEMYRQMKENELVISEYPLDMMPRKDCFPKRNRLISGLSSKVVVMEAHRKSGTMITVGFALEQGKDVLAVPGRIDDPQGCNELIAQGAKIVLKGEDIIEELY</sequence>
<evidence type="ECO:0000313" key="4">
    <source>
        <dbReference type="Proteomes" id="UP000051841"/>
    </source>
</evidence>
<dbReference type="RefSeq" id="WP_031588934.1">
    <property type="nucleotide sequence ID" value="NZ_JNKN01000007.1"/>
</dbReference>
<feature type="domain" description="Smf/DprA SLOG" evidence="2">
    <location>
        <begin position="45"/>
        <end position="251"/>
    </location>
</feature>
<accession>A0A0R2HJS9</accession>
<proteinExistence type="inferred from homology"/>
<protein>
    <submittedName>
        <fullName evidence="3">DNA protecting protein DprA</fullName>
    </submittedName>
</protein>
<dbReference type="Gene3D" id="3.40.50.450">
    <property type="match status" value="1"/>
</dbReference>
<comment type="caution">
    <text evidence="3">The sequence shown here is derived from an EMBL/GenBank/DDBJ whole genome shotgun (WGS) entry which is preliminary data.</text>
</comment>
<name>A0A0R2HJS9_9FIRM</name>
<dbReference type="GO" id="GO:0009294">
    <property type="term" value="P:DNA-mediated transformation"/>
    <property type="evidence" value="ECO:0007669"/>
    <property type="project" value="InterPro"/>
</dbReference>
<keyword evidence="4" id="KW-1185">Reference proteome</keyword>
<evidence type="ECO:0000259" key="2">
    <source>
        <dbReference type="Pfam" id="PF02481"/>
    </source>
</evidence>
<organism evidence="3 4">
    <name type="scientific">Kandleria vitulina DSM 20405</name>
    <dbReference type="NCBI Taxonomy" id="1410657"/>
    <lineage>
        <taxon>Bacteria</taxon>
        <taxon>Bacillati</taxon>
        <taxon>Bacillota</taxon>
        <taxon>Erysipelotrichia</taxon>
        <taxon>Erysipelotrichales</taxon>
        <taxon>Coprobacillaceae</taxon>
        <taxon>Kandleria</taxon>
    </lineage>
</organism>
<evidence type="ECO:0000256" key="1">
    <source>
        <dbReference type="ARBA" id="ARBA00006525"/>
    </source>
</evidence>
<dbReference type="PANTHER" id="PTHR43022">
    <property type="entry name" value="PROTEIN SMF"/>
    <property type="match status" value="1"/>
</dbReference>
<gene>
    <name evidence="3" type="ORF">IV49_GL001932</name>
</gene>
<dbReference type="AlphaFoldDB" id="A0A0R2HJS9"/>